<comment type="caution">
    <text evidence="2">The sequence shown here is derived from an EMBL/GenBank/DDBJ whole genome shotgun (WGS) entry which is preliminary data.</text>
</comment>
<dbReference type="PANTHER" id="PTHR42924:SF3">
    <property type="entry name" value="POLYMERASE_HISTIDINOL PHOSPHATASE N-TERMINAL DOMAIN-CONTAINING PROTEIN"/>
    <property type="match status" value="1"/>
</dbReference>
<evidence type="ECO:0000259" key="1">
    <source>
        <dbReference type="SMART" id="SM00481"/>
    </source>
</evidence>
<dbReference type="PANTHER" id="PTHR42924">
    <property type="entry name" value="EXONUCLEASE"/>
    <property type="match status" value="1"/>
</dbReference>
<evidence type="ECO:0000313" key="2">
    <source>
        <dbReference type="EMBL" id="MFC5591787.1"/>
    </source>
</evidence>
<dbReference type="InterPro" id="IPR016195">
    <property type="entry name" value="Pol/histidinol_Pase-like"/>
</dbReference>
<organism evidence="2 3">
    <name type="scientific">Sporosarcina soli</name>
    <dbReference type="NCBI Taxonomy" id="334736"/>
    <lineage>
        <taxon>Bacteria</taxon>
        <taxon>Bacillati</taxon>
        <taxon>Bacillota</taxon>
        <taxon>Bacilli</taxon>
        <taxon>Bacillales</taxon>
        <taxon>Caryophanaceae</taxon>
        <taxon>Sporosarcina</taxon>
    </lineage>
</organism>
<dbReference type="InterPro" id="IPR052018">
    <property type="entry name" value="PHP_domain"/>
</dbReference>
<gene>
    <name evidence="2" type="ORF">ACFPRA_23190</name>
</gene>
<protein>
    <submittedName>
        <fullName evidence="2">PHP domain-containing protein</fullName>
    </submittedName>
</protein>
<dbReference type="InterPro" id="IPR003141">
    <property type="entry name" value="Pol/His_phosphatase_N"/>
</dbReference>
<dbReference type="Gene3D" id="1.10.150.650">
    <property type="match status" value="1"/>
</dbReference>
<name>A0ABW0TRH3_9BACL</name>
<accession>A0ABW0TRH3</accession>
<dbReference type="EMBL" id="JBHSNO010000018">
    <property type="protein sequence ID" value="MFC5591787.1"/>
    <property type="molecule type" value="Genomic_DNA"/>
</dbReference>
<dbReference type="Gene3D" id="3.20.20.140">
    <property type="entry name" value="Metal-dependent hydrolases"/>
    <property type="match status" value="1"/>
</dbReference>
<dbReference type="RefSeq" id="WP_381440060.1">
    <property type="nucleotide sequence ID" value="NZ_JBHSNO010000018.1"/>
</dbReference>
<sequence length="272" mass="30793">MKADLHVHSHYSDGSSSVEEVMEMASKRGITHLSLVDHDTVAGLEAAQIEGAKHGITIVPGIEISAYDFTRNRKVHILGYWFDKEAAHIQELCRPLLKRRHENSLWQIEQLQKHDYAIQLEEVAKKAMMSGVIYKQHIMHGLLDHHFITPLYQELYRTLFKGDGICARDIEYVDAVAAVKAIKADNGFAVLAHPGQLDSYAIIPELVRHGLDGIEREHMDHTKEDRRKVDQYADEYGLFRTGGSDFHGDYGTQIRIGDLISPTELIESVLSK</sequence>
<dbReference type="Proteomes" id="UP001596109">
    <property type="component" value="Unassembled WGS sequence"/>
</dbReference>
<feature type="domain" description="Polymerase/histidinol phosphatase N-terminal" evidence="1">
    <location>
        <begin position="3"/>
        <end position="68"/>
    </location>
</feature>
<proteinExistence type="predicted"/>
<evidence type="ECO:0000313" key="3">
    <source>
        <dbReference type="Proteomes" id="UP001596109"/>
    </source>
</evidence>
<dbReference type="SUPFAM" id="SSF89550">
    <property type="entry name" value="PHP domain-like"/>
    <property type="match status" value="1"/>
</dbReference>
<dbReference type="InterPro" id="IPR004013">
    <property type="entry name" value="PHP_dom"/>
</dbReference>
<reference evidence="3" key="1">
    <citation type="journal article" date="2019" name="Int. J. Syst. Evol. Microbiol.">
        <title>The Global Catalogue of Microorganisms (GCM) 10K type strain sequencing project: providing services to taxonomists for standard genome sequencing and annotation.</title>
        <authorList>
            <consortium name="The Broad Institute Genomics Platform"/>
            <consortium name="The Broad Institute Genome Sequencing Center for Infectious Disease"/>
            <person name="Wu L."/>
            <person name="Ma J."/>
        </authorList>
    </citation>
    <scope>NUCLEOTIDE SEQUENCE [LARGE SCALE GENOMIC DNA]</scope>
    <source>
        <strain evidence="3">CGMCC 4.1434</strain>
    </source>
</reference>
<dbReference type="SMART" id="SM00481">
    <property type="entry name" value="POLIIIAc"/>
    <property type="match status" value="1"/>
</dbReference>
<dbReference type="Pfam" id="PF02811">
    <property type="entry name" value="PHP"/>
    <property type="match status" value="1"/>
</dbReference>
<dbReference type="CDD" id="cd07438">
    <property type="entry name" value="PHP_HisPPase_AMP"/>
    <property type="match status" value="1"/>
</dbReference>
<keyword evidence="3" id="KW-1185">Reference proteome</keyword>